<organism evidence="2 3">
    <name type="scientific">Gluconobacter cerinus</name>
    <dbReference type="NCBI Taxonomy" id="38307"/>
    <lineage>
        <taxon>Bacteria</taxon>
        <taxon>Pseudomonadati</taxon>
        <taxon>Pseudomonadota</taxon>
        <taxon>Alphaproteobacteria</taxon>
        <taxon>Acetobacterales</taxon>
        <taxon>Acetobacteraceae</taxon>
        <taxon>Gluconobacter</taxon>
    </lineage>
</organism>
<keyword evidence="3" id="KW-1185">Reference proteome</keyword>
<dbReference type="InterPro" id="IPR052894">
    <property type="entry name" value="AsmA-related"/>
</dbReference>
<dbReference type="GO" id="GO:0005886">
    <property type="term" value="C:plasma membrane"/>
    <property type="evidence" value="ECO:0007669"/>
    <property type="project" value="TreeGrafter"/>
</dbReference>
<evidence type="ECO:0000313" key="2">
    <source>
        <dbReference type="EMBL" id="GLQ62384.1"/>
    </source>
</evidence>
<dbReference type="PANTHER" id="PTHR30441">
    <property type="entry name" value="DUF748 DOMAIN-CONTAINING PROTEIN"/>
    <property type="match status" value="1"/>
</dbReference>
<dbReference type="InterPro" id="IPR007844">
    <property type="entry name" value="AsmA"/>
</dbReference>
<sequence length="857" mass="90438">MRKLTGALIGVIVAFVGVSIAAHELIDQDALRQRVAEALKKETGLSMVVKSSTIQILPWPSFEARNLVLQRPGQAPVFQARTVHAGLSVLALLHREVRFQDFVVDGATLSLERDADGNANWTFSQPSRSDAGGAEAPLPVRQHVGERVQAHWDLSLDALHLTNSTVSWRDQAQKMSGSFQIGTMDLAGLRSQSPWINLQGSHGGTPFTVQGHVGDLALLRSGAKPWTFSLGSTLGTDAKRDWLNVDGQIHDASNLRGLVLTAQGEWPNLQDAHRLFPHASLPDMRGLGGDITVQGDAGQVANATWTEKARALLASLAPSRIHLHVAGLTVRGTAVSNLHLDADAASAPLSVAADVLWRDTGWRILGKAGTLEQVDLARRDHFHTEVPVEAELRSMPLSLSTALNVEGATPPINAQDDAKVTVSGTVGAEKSHLVVQGGAKALHLPRVLLHDVSLQGTVSSKGLSEATLDDMAFKSREADFDGALHLLTDENSTPLLNGHLHATQLDLDALRDVWLKDVKATAQQPAKAPPATIPGATGTVEKAATQPVQMQDQSSVPAVSDAGVVESAAVPSWVKRLRAQDLDLHLTLDRVVFYGHDYTNLATHLTLSDGHLRLEPISGQGQGLTLSGQADLDASHLPVTTHLTFQPLVLPIGLLEEGLGLPLLLQGPVQLVGEVSGQGQTAEDLRQSLSGHLGVSMVDGKVDSQILGRIAGPGADSLLGSGVRPLRCIGLHMALANDTATLDTIGLQSGRFSTAGHGEVRLGSQEIQLHLVPSIDFEGAGASTPVIVTGTLSAPQAKQDRDAGGRFQLSIGGEASADPCTAALAAAREGQAGPPPSEQSHHHNKAGDILRALGVLH</sequence>
<gene>
    <name evidence="2" type="ORF">GCM10007867_12290</name>
</gene>
<dbReference type="AlphaFoldDB" id="A0AAV5ND88"/>
<dbReference type="Pfam" id="PF05170">
    <property type="entry name" value="AsmA"/>
    <property type="match status" value="2"/>
</dbReference>
<dbReference type="EMBL" id="BSNU01000002">
    <property type="protein sequence ID" value="GLQ62384.1"/>
    <property type="molecule type" value="Genomic_DNA"/>
</dbReference>
<reference evidence="3" key="1">
    <citation type="journal article" date="2019" name="Int. J. Syst. Evol. Microbiol.">
        <title>The Global Catalogue of Microorganisms (GCM) 10K type strain sequencing project: providing services to taxonomists for standard genome sequencing and annotation.</title>
        <authorList>
            <consortium name="The Broad Institute Genomics Platform"/>
            <consortium name="The Broad Institute Genome Sequencing Center for Infectious Disease"/>
            <person name="Wu L."/>
            <person name="Ma J."/>
        </authorList>
    </citation>
    <scope>NUCLEOTIDE SEQUENCE [LARGE SCALE GENOMIC DNA]</scope>
    <source>
        <strain evidence="3">NBRC 3267</strain>
    </source>
</reference>
<dbReference type="PANTHER" id="PTHR30441:SF4">
    <property type="entry name" value="PROTEIN ASMA"/>
    <property type="match status" value="1"/>
</dbReference>
<dbReference type="Proteomes" id="UP001156614">
    <property type="component" value="Unassembled WGS sequence"/>
</dbReference>
<dbReference type="GO" id="GO:0090313">
    <property type="term" value="P:regulation of protein targeting to membrane"/>
    <property type="evidence" value="ECO:0007669"/>
    <property type="project" value="TreeGrafter"/>
</dbReference>
<evidence type="ECO:0000313" key="3">
    <source>
        <dbReference type="Proteomes" id="UP001156614"/>
    </source>
</evidence>
<evidence type="ECO:0000259" key="1">
    <source>
        <dbReference type="Pfam" id="PF05170"/>
    </source>
</evidence>
<accession>A0AAV5ND88</accession>
<dbReference type="RefSeq" id="WP_099210688.1">
    <property type="nucleotide sequence ID" value="NZ_BEWM01000001.1"/>
</dbReference>
<feature type="domain" description="AsmA" evidence="1">
    <location>
        <begin position="465"/>
        <end position="735"/>
    </location>
</feature>
<comment type="caution">
    <text evidence="2">The sequence shown here is derived from an EMBL/GenBank/DDBJ whole genome shotgun (WGS) entry which is preliminary data.</text>
</comment>
<protein>
    <recommendedName>
        <fullName evidence="1">AsmA domain-containing protein</fullName>
    </recommendedName>
</protein>
<feature type="domain" description="AsmA" evidence="1">
    <location>
        <begin position="5"/>
        <end position="175"/>
    </location>
</feature>
<proteinExistence type="predicted"/>
<name>A0AAV5ND88_9PROT</name>